<sequence length="326" mass="38599">MKRILVILFFLFFEFSQSQQINLQGNWILDKIQYQNGNPLEVNHPSYSNFLEYNFNGNNLEINNQKFKVSIDNSSISTNFRKMQYKFENEYLVLNEIGDDKIYYFLKTNDYLTKYPEFEPNEISFENKKVFESNSIIKPTFTNTENFEEFIRKNIPSYSSISATNNFFKARYILTKENRIIDIQIIEGITKTFDNEYKNALLKSEKFMKNNFGKDLLVTQTFNFFKMFAGLTNKEEKEIYSFVKNGNQFYEKNEFDKAIANYEKLLTINIKPEITERFGYSLDQAFVNLGVSYLATENNAKACNSFKKVGDKTNFKVRNYLINFCK</sequence>
<evidence type="ECO:0008006" key="4">
    <source>
        <dbReference type="Google" id="ProtNLM"/>
    </source>
</evidence>
<dbReference type="AlphaFoldDB" id="A0A0J7IMZ8"/>
<evidence type="ECO:0000313" key="3">
    <source>
        <dbReference type="Proteomes" id="UP000035900"/>
    </source>
</evidence>
<organism evidence="2 3">
    <name type="scientific">Chryseobacterium koreense CCUG 49689</name>
    <dbReference type="NCBI Taxonomy" id="1304281"/>
    <lineage>
        <taxon>Bacteria</taxon>
        <taxon>Pseudomonadati</taxon>
        <taxon>Bacteroidota</taxon>
        <taxon>Flavobacteriia</taxon>
        <taxon>Flavobacteriales</taxon>
        <taxon>Weeksellaceae</taxon>
        <taxon>Chryseobacterium group</taxon>
        <taxon>Chryseobacterium</taxon>
    </lineage>
</organism>
<dbReference type="PATRIC" id="fig|1304281.5.peg.3235"/>
<accession>A0A0J7IMZ8</accession>
<dbReference type="InterPro" id="IPR011990">
    <property type="entry name" value="TPR-like_helical_dom_sf"/>
</dbReference>
<name>A0A0J7IMZ8_9FLAO</name>
<keyword evidence="1" id="KW-0802">TPR repeat</keyword>
<protein>
    <recommendedName>
        <fullName evidence="4">Tetratricopeptide repeat protein</fullName>
    </recommendedName>
</protein>
<keyword evidence="3" id="KW-1185">Reference proteome</keyword>
<dbReference type="OrthoDB" id="707134at2"/>
<dbReference type="RefSeq" id="WP_048500832.1">
    <property type="nucleotide sequence ID" value="NZ_LFNG01000057.1"/>
</dbReference>
<gene>
    <name evidence="2" type="ORF">ACM44_14785</name>
</gene>
<dbReference type="SUPFAM" id="SSF48452">
    <property type="entry name" value="TPR-like"/>
    <property type="match status" value="1"/>
</dbReference>
<dbReference type="Proteomes" id="UP000035900">
    <property type="component" value="Unassembled WGS sequence"/>
</dbReference>
<evidence type="ECO:0000313" key="2">
    <source>
        <dbReference type="EMBL" id="KMQ67523.1"/>
    </source>
</evidence>
<proteinExistence type="predicted"/>
<evidence type="ECO:0000256" key="1">
    <source>
        <dbReference type="PROSITE-ProRule" id="PRU00339"/>
    </source>
</evidence>
<dbReference type="EMBL" id="LFNG01000057">
    <property type="protein sequence ID" value="KMQ67523.1"/>
    <property type="molecule type" value="Genomic_DNA"/>
</dbReference>
<dbReference type="Gene3D" id="1.25.40.10">
    <property type="entry name" value="Tetratricopeptide repeat domain"/>
    <property type="match status" value="1"/>
</dbReference>
<feature type="repeat" description="TPR" evidence="1">
    <location>
        <begin position="239"/>
        <end position="272"/>
    </location>
</feature>
<dbReference type="InterPro" id="IPR019734">
    <property type="entry name" value="TPR_rpt"/>
</dbReference>
<dbReference type="PROSITE" id="PS50005">
    <property type="entry name" value="TPR"/>
    <property type="match status" value="1"/>
</dbReference>
<comment type="caution">
    <text evidence="2">The sequence shown here is derived from an EMBL/GenBank/DDBJ whole genome shotgun (WGS) entry which is preliminary data.</text>
</comment>
<reference evidence="2 3" key="1">
    <citation type="journal article" date="2004" name="Int. J. Syst. Evol. Microbiol.">
        <title>Kaistella koreensis gen. nov., sp. nov., a novel member of the Chryseobacterium-Bergeyella-Riemerella branch.</title>
        <authorList>
            <person name="Kim M.K."/>
            <person name="Im W.T."/>
            <person name="Shin Y.K."/>
            <person name="Lim J.H."/>
            <person name="Kim S.H."/>
            <person name="Lee B.C."/>
            <person name="Park M.Y."/>
            <person name="Lee K.Y."/>
            <person name="Lee S.T."/>
        </authorList>
    </citation>
    <scope>NUCLEOTIDE SEQUENCE [LARGE SCALE GENOMIC DNA]</scope>
    <source>
        <strain evidence="2 3">CCUG 49689</strain>
    </source>
</reference>